<dbReference type="AlphaFoldDB" id="Q6IG97"/>
<proteinExistence type="predicted"/>
<protein>
    <submittedName>
        <fullName evidence="2">HDC06899</fullName>
    </submittedName>
</protein>
<evidence type="ECO:0000313" key="2">
    <source>
        <dbReference type="EMBL" id="DAA02567.1"/>
    </source>
</evidence>
<reference evidence="2" key="1">
    <citation type="journal article" date="2003" name="Genome Biol.">
        <title>An integrated gene annotation and transcriptional profiling approach towards the full gene content of the Drosophila genome.</title>
        <authorList>
            <person name="Hild M."/>
            <person name="Beckmann B."/>
            <person name="Haas S.A."/>
            <person name="Koch B."/>
            <person name="Solovyev V."/>
            <person name="Busold C."/>
            <person name="Fellenberg K."/>
            <person name="Boutros M."/>
            <person name="Vingron M."/>
            <person name="Sauer F."/>
            <person name="Hoheisel J.D."/>
            <person name="Paro R."/>
        </authorList>
    </citation>
    <scope>NUCLEOTIDE SEQUENCE</scope>
</reference>
<accession>Q6IG97</accession>
<dbReference type="EMBL" id="BK003869">
    <property type="protein sequence ID" value="DAA02567.1"/>
    <property type="molecule type" value="Genomic_DNA"/>
</dbReference>
<sequence length="64" mass="7059">MCIKCNSLELTQAQDPDDQQETEPSAPAHHHQLASGLLGSQSPGFGLDLWPIVWVLRVTWKCSS</sequence>
<gene>
    <name evidence="2" type="ORF">HDC06899</name>
</gene>
<feature type="region of interest" description="Disordered" evidence="1">
    <location>
        <begin position="12"/>
        <end position="35"/>
    </location>
</feature>
<organism evidence="2">
    <name type="scientific">Drosophila melanogaster</name>
    <name type="common">Fruit fly</name>
    <dbReference type="NCBI Taxonomy" id="7227"/>
    <lineage>
        <taxon>Eukaryota</taxon>
        <taxon>Metazoa</taxon>
        <taxon>Ecdysozoa</taxon>
        <taxon>Arthropoda</taxon>
        <taxon>Hexapoda</taxon>
        <taxon>Insecta</taxon>
        <taxon>Pterygota</taxon>
        <taxon>Neoptera</taxon>
        <taxon>Endopterygota</taxon>
        <taxon>Diptera</taxon>
        <taxon>Brachycera</taxon>
        <taxon>Muscomorpha</taxon>
        <taxon>Ephydroidea</taxon>
        <taxon>Drosophilidae</taxon>
        <taxon>Drosophila</taxon>
        <taxon>Sophophora</taxon>
    </lineage>
</organism>
<evidence type="ECO:0000256" key="1">
    <source>
        <dbReference type="SAM" id="MobiDB-lite"/>
    </source>
</evidence>
<name>Q6IG97_DROME</name>